<evidence type="ECO:0000313" key="3">
    <source>
        <dbReference type="Proteomes" id="UP000310636"/>
    </source>
</evidence>
<keyword evidence="3" id="KW-1185">Reference proteome</keyword>
<feature type="domain" description="Transposase zinc-ribbon" evidence="1">
    <location>
        <begin position="58"/>
        <end position="103"/>
    </location>
</feature>
<sequence>MLHRSPAVRLFFRQFPTDKICIPPIKCYNKQEQMFCFFGGGNVMFGSYAEYLTARGGEAACLAYFIHCRWPEGFHCPLCGHRSAYTITTRRMPLYECVRCRLQTSVTSGTCMEGTRTPLSKWLIAMERMGDPQSGINAVQLAKLINVTYKTAYSMMNKIRESLLGCGTTLLSGRIEAGLAVFGTPGKLILEIGDRQQPLAIATEIDDSNRPKRMTWVMLERGQMNGRCMIRDTWREFKHQCFASDPVSQANEVHRSWFLTVRHCRTMTPIIRKEFQRIQTTYHGIGLASLPKYLAESVFRWNALQNEEDLLRLTVQACQSSCRAERSDPFLRLAC</sequence>
<name>A0A4S4C0Z5_9BACL</name>
<dbReference type="AlphaFoldDB" id="A0A4S4C0Z5"/>
<dbReference type="Proteomes" id="UP000310636">
    <property type="component" value="Unassembled WGS sequence"/>
</dbReference>
<reference evidence="2 3" key="1">
    <citation type="submission" date="2019-04" db="EMBL/GenBank/DDBJ databases">
        <title>Cohnella sp. nov. isolated from preserved vegetables.</title>
        <authorList>
            <person name="Lin S.-Y."/>
            <person name="Hung M.-H."/>
            <person name="Young C.-C."/>
        </authorList>
    </citation>
    <scope>NUCLEOTIDE SEQUENCE [LARGE SCALE GENOMIC DNA]</scope>
    <source>
        <strain evidence="2 3">CC-MHH1044</strain>
    </source>
</reference>
<proteinExistence type="predicted"/>
<protein>
    <submittedName>
        <fullName evidence="2">Transposase</fullName>
    </submittedName>
</protein>
<comment type="caution">
    <text evidence="2">The sequence shown here is derived from an EMBL/GenBank/DDBJ whole genome shotgun (WGS) entry which is preliminary data.</text>
</comment>
<evidence type="ECO:0000313" key="2">
    <source>
        <dbReference type="EMBL" id="THF80739.1"/>
    </source>
</evidence>
<organism evidence="2 3">
    <name type="scientific">Cohnella fermenti</name>
    <dbReference type="NCBI Taxonomy" id="2565925"/>
    <lineage>
        <taxon>Bacteria</taxon>
        <taxon>Bacillati</taxon>
        <taxon>Bacillota</taxon>
        <taxon>Bacilli</taxon>
        <taxon>Bacillales</taxon>
        <taxon>Paenibacillaceae</taxon>
        <taxon>Cohnella</taxon>
    </lineage>
</organism>
<dbReference type="Pfam" id="PF12760">
    <property type="entry name" value="Zn_ribbon_IS1595"/>
    <property type="match status" value="1"/>
</dbReference>
<dbReference type="EMBL" id="SSOB01000010">
    <property type="protein sequence ID" value="THF80739.1"/>
    <property type="molecule type" value="Genomic_DNA"/>
</dbReference>
<gene>
    <name evidence="2" type="ORF">E6C55_09640</name>
</gene>
<dbReference type="InterPro" id="IPR024442">
    <property type="entry name" value="Transposase_Zn_ribbon"/>
</dbReference>
<accession>A0A4S4C0Z5</accession>
<dbReference type="OrthoDB" id="9769409at2"/>
<evidence type="ECO:0000259" key="1">
    <source>
        <dbReference type="Pfam" id="PF12760"/>
    </source>
</evidence>